<reference evidence="2" key="1">
    <citation type="journal article" date="2012" name="Proc. Natl. Acad. Sci. U.S.A.">
        <title>Antigenic diversity is generated by distinct evolutionary mechanisms in African trypanosome species.</title>
        <authorList>
            <person name="Jackson A.P."/>
            <person name="Berry A."/>
            <person name="Aslett M."/>
            <person name="Allison H.C."/>
            <person name="Burton P."/>
            <person name="Vavrova-Anderson J."/>
            <person name="Brown R."/>
            <person name="Browne H."/>
            <person name="Corton N."/>
            <person name="Hauser H."/>
            <person name="Gamble J."/>
            <person name="Gilderthorp R."/>
            <person name="Marcello L."/>
            <person name="McQuillan J."/>
            <person name="Otto T.D."/>
            <person name="Quail M.A."/>
            <person name="Sanders M.J."/>
            <person name="van Tonder A."/>
            <person name="Ginger M.L."/>
            <person name="Field M.C."/>
            <person name="Barry J.D."/>
            <person name="Hertz-Fowler C."/>
            <person name="Berriman M."/>
        </authorList>
    </citation>
    <scope>NUCLEOTIDE SEQUENCE</scope>
    <source>
        <strain evidence="2">Y486</strain>
    </source>
</reference>
<keyword evidence="1" id="KW-0732">Signal</keyword>
<dbReference type="AlphaFoldDB" id="G0TYI0"/>
<name>G0TYI0_TRYVY</name>
<evidence type="ECO:0000313" key="2">
    <source>
        <dbReference type="EMBL" id="CCC49027.1"/>
    </source>
</evidence>
<proteinExistence type="predicted"/>
<evidence type="ECO:0008006" key="3">
    <source>
        <dbReference type="Google" id="ProtNLM"/>
    </source>
</evidence>
<dbReference type="EMBL" id="HE573023">
    <property type="protein sequence ID" value="CCC49027.1"/>
    <property type="molecule type" value="Genomic_DNA"/>
</dbReference>
<feature type="chain" id="PRO_5003409785" description="Secreted protein" evidence="1">
    <location>
        <begin position="26"/>
        <end position="103"/>
    </location>
</feature>
<feature type="signal peptide" evidence="1">
    <location>
        <begin position="1"/>
        <end position="25"/>
    </location>
</feature>
<sequence>MGKRKKMPLSLCVFLYFFPHRPCSGKKKRQSVNLKHQVNKNNKNITTTKRKDSGRRGRTNYDFSVLTQLCASMPLIHTHYSSSPPSCLPSPFFFIYLFFQNLL</sequence>
<organism evidence="2">
    <name type="scientific">Trypanosoma vivax (strain Y486)</name>
    <dbReference type="NCBI Taxonomy" id="1055687"/>
    <lineage>
        <taxon>Eukaryota</taxon>
        <taxon>Discoba</taxon>
        <taxon>Euglenozoa</taxon>
        <taxon>Kinetoplastea</taxon>
        <taxon>Metakinetoplastina</taxon>
        <taxon>Trypanosomatida</taxon>
        <taxon>Trypanosomatidae</taxon>
        <taxon>Trypanosoma</taxon>
        <taxon>Duttonella</taxon>
    </lineage>
</organism>
<protein>
    <recommendedName>
        <fullName evidence="3">Secreted protein</fullName>
    </recommendedName>
</protein>
<evidence type="ECO:0000256" key="1">
    <source>
        <dbReference type="SAM" id="SignalP"/>
    </source>
</evidence>
<accession>G0TYI0</accession>
<gene>
    <name evidence="2" type="ORF">TVY486_0703610</name>
</gene>